<organism evidence="18 19">
    <name type="scientific">Naasia aerilata</name>
    <dbReference type="NCBI Taxonomy" id="1162966"/>
    <lineage>
        <taxon>Bacteria</taxon>
        <taxon>Bacillati</taxon>
        <taxon>Actinomycetota</taxon>
        <taxon>Actinomycetes</taxon>
        <taxon>Micrococcales</taxon>
        <taxon>Microbacteriaceae</taxon>
        <taxon>Naasia</taxon>
    </lineage>
</organism>
<keyword evidence="11 16" id="KW-0472">Membrane</keyword>
<dbReference type="PANTHER" id="PTHR22683:SF41">
    <property type="entry name" value="DNA TRANSLOCASE FTSK"/>
    <property type="match status" value="1"/>
</dbReference>
<evidence type="ECO:0000256" key="7">
    <source>
        <dbReference type="ARBA" id="ARBA00022829"/>
    </source>
</evidence>
<feature type="transmembrane region" description="Helical" evidence="16">
    <location>
        <begin position="107"/>
        <end position="132"/>
    </location>
</feature>
<evidence type="ECO:0000256" key="1">
    <source>
        <dbReference type="ARBA" id="ARBA00004651"/>
    </source>
</evidence>
<keyword evidence="10" id="KW-0238">DNA-binding</keyword>
<evidence type="ECO:0000256" key="8">
    <source>
        <dbReference type="ARBA" id="ARBA00022840"/>
    </source>
</evidence>
<feature type="region of interest" description="Disordered" evidence="15">
    <location>
        <begin position="864"/>
        <end position="883"/>
    </location>
</feature>
<dbReference type="EMBL" id="AP027731">
    <property type="protein sequence ID" value="BDZ47593.1"/>
    <property type="molecule type" value="Genomic_DNA"/>
</dbReference>
<dbReference type="InterPro" id="IPR041027">
    <property type="entry name" value="FtsK_alpha"/>
</dbReference>
<keyword evidence="19" id="KW-1185">Reference proteome</keyword>
<feature type="transmembrane region" description="Helical" evidence="16">
    <location>
        <begin position="144"/>
        <end position="163"/>
    </location>
</feature>
<feature type="region of interest" description="Disordered" evidence="15">
    <location>
        <begin position="960"/>
        <end position="1015"/>
    </location>
</feature>
<evidence type="ECO:0000256" key="3">
    <source>
        <dbReference type="ARBA" id="ARBA00022475"/>
    </source>
</evidence>
<dbReference type="Proteomes" id="UP001321498">
    <property type="component" value="Chromosome"/>
</dbReference>
<dbReference type="Pfam" id="PF01580">
    <property type="entry name" value="FtsK_SpoIIIE"/>
    <property type="match status" value="1"/>
</dbReference>
<comment type="function">
    <text evidence="13">Essential cell division protein that coordinates cell division and chromosome segregation. The N-terminus is involved in assembly of the cell-division machinery. The C-terminus functions as a DNA motor that moves dsDNA in an ATP-dependent manner towards the dif recombination site, which is located within the replication terminus region. Required for activation of the Xer recombinase, allowing activation of chromosome unlinking by recombination.</text>
</comment>
<keyword evidence="9 16" id="KW-1133">Transmembrane helix</keyword>
<evidence type="ECO:0000256" key="16">
    <source>
        <dbReference type="SAM" id="Phobius"/>
    </source>
</evidence>
<evidence type="ECO:0000256" key="11">
    <source>
        <dbReference type="ARBA" id="ARBA00023136"/>
    </source>
</evidence>
<dbReference type="Pfam" id="PF13491">
    <property type="entry name" value="FtsK_4TM"/>
    <property type="match status" value="1"/>
</dbReference>
<dbReference type="InterPro" id="IPR027417">
    <property type="entry name" value="P-loop_NTPase"/>
</dbReference>
<evidence type="ECO:0000256" key="9">
    <source>
        <dbReference type="ARBA" id="ARBA00022989"/>
    </source>
</evidence>
<keyword evidence="5 16" id="KW-0812">Transmembrane</keyword>
<feature type="domain" description="FtsK" evidence="17">
    <location>
        <begin position="518"/>
        <end position="718"/>
    </location>
</feature>
<dbReference type="InterPro" id="IPR036388">
    <property type="entry name" value="WH-like_DNA-bd_sf"/>
</dbReference>
<accession>A0ABN6XRP6</accession>
<name>A0ABN6XRP6_9MICO</name>
<evidence type="ECO:0000313" key="18">
    <source>
        <dbReference type="EMBL" id="BDZ47593.1"/>
    </source>
</evidence>
<evidence type="ECO:0000256" key="4">
    <source>
        <dbReference type="ARBA" id="ARBA00022618"/>
    </source>
</evidence>
<feature type="region of interest" description="Disordered" evidence="15">
    <location>
        <begin position="1"/>
        <end position="35"/>
    </location>
</feature>
<proteinExistence type="inferred from homology"/>
<evidence type="ECO:0000256" key="2">
    <source>
        <dbReference type="ARBA" id="ARBA00006474"/>
    </source>
</evidence>
<dbReference type="CDD" id="cd01127">
    <property type="entry name" value="TrwB_TraG_TraD_VirD4"/>
    <property type="match status" value="1"/>
</dbReference>
<dbReference type="InterPro" id="IPR036390">
    <property type="entry name" value="WH_DNA-bd_sf"/>
</dbReference>
<feature type="transmembrane region" description="Helical" evidence="16">
    <location>
        <begin position="193"/>
        <end position="215"/>
    </location>
</feature>
<evidence type="ECO:0000256" key="13">
    <source>
        <dbReference type="ARBA" id="ARBA00024986"/>
    </source>
</evidence>
<evidence type="ECO:0000313" key="19">
    <source>
        <dbReference type="Proteomes" id="UP001321498"/>
    </source>
</evidence>
<feature type="compositionally biased region" description="Low complexity" evidence="15">
    <location>
        <begin position="982"/>
        <end position="1015"/>
    </location>
</feature>
<sequence length="1015" mass="107633">MAGGTRTTSRARTTATRSTAAKPRSRSTATQRTKKYPVAEEQGLLAKGWMGLAHGAGAAVRALGPETLAKEERRDGIPFLLLVFAILGAVVEWFGVHNSVALTLDAWTFGGLFGRVAFALPVVFFMFAIWLFRHPSSVHDNGRIGIGLAILIVSISGICYLYTGMPAPWDGVELIAHGGGVFGWLTGAPLSALITPLGATLVLSLLALLSLFIITRTPPNRVPERLGQLYAYLFGAETAEEPAAPAPAKKGAKGATATTTLEDFLLDSEEEVDPESLPWWRRAKAKKDAEQAFDTPLVKPSFTEVLDVAPKAGDTAATAESGQVAEADSADFGIELLEDLLKAGDAPAPAANATEILTPVGAIPAPVEPEPEPEFATPIPSGPYRLPPVSLLTPGPPAKAATAANEEVKRAITGVLNQFSVDATVTGFSRGPTVTRYEVELKAGVKVEKVIALEKNIAYAVASNEVRILSPIPGKSAIGVEIPNPDRETVALADVLRSSNATKSKHPMTIGVGKDVEGGFVVANLAKMPHLLVAGSTGSGKSSFVNSMITSLLMRATPSEVRMVLVDPKRVELTAYAGVPHLITPIITNPKKAAEALQWVVKEMDMRYDDLASFGFKHIDDFNAAVVGNEIILPAGSERVLKPYPYLLVVVDELADLMMVAPRDVEDSIVRITQLARASGIHLVLATQRPSVNVVTGLIKANVPSRLAFAVTSVTDSRVILDQPGADKLIGQGDGLFLPMGSSKAIRVQGAWVTEAEIQKVVEHCTLQGRPEYRSDVAAVVERKEVDADIGDDLDLLLQATELVVTTQFGSTSMLQRKLRVGFAKAGRLMDLLESREIVGPSEGSKARDVLVTVEQLPETLARLRGEDGAPGGSPGRLLPCRCRSAPRGRRAVRPATRSRTCSPATRSWTPPTPRTPGASPAVTRPSRRLPGSPVTITRRLLLIEAPPAAGSDACLGTRAAARAAGRRPPGRAHVTPSSAHARATSAVRPRSSSAPAAAWCRPETRRSATATSRT</sequence>
<feature type="transmembrane region" description="Helical" evidence="16">
    <location>
        <begin position="77"/>
        <end position="95"/>
    </location>
</feature>
<dbReference type="InterPro" id="IPR002543">
    <property type="entry name" value="FtsK_dom"/>
</dbReference>
<dbReference type="PROSITE" id="PS50901">
    <property type="entry name" value="FTSK"/>
    <property type="match status" value="1"/>
</dbReference>
<comment type="subcellular location">
    <subcellularLocation>
        <location evidence="1">Cell membrane</location>
        <topology evidence="1">Multi-pass membrane protein</topology>
    </subcellularLocation>
</comment>
<dbReference type="InterPro" id="IPR018541">
    <property type="entry name" value="Ftsk_gamma"/>
</dbReference>
<feature type="compositionally biased region" description="Low complexity" evidence="15">
    <location>
        <begin position="1"/>
        <end position="30"/>
    </location>
</feature>
<keyword evidence="7" id="KW-0159">Chromosome partition</keyword>
<evidence type="ECO:0000256" key="12">
    <source>
        <dbReference type="ARBA" id="ARBA00023306"/>
    </source>
</evidence>
<keyword evidence="6 14" id="KW-0547">Nucleotide-binding</keyword>
<dbReference type="SMART" id="SM00843">
    <property type="entry name" value="Ftsk_gamma"/>
    <property type="match status" value="1"/>
</dbReference>
<evidence type="ECO:0000256" key="14">
    <source>
        <dbReference type="PROSITE-ProRule" id="PRU00289"/>
    </source>
</evidence>
<dbReference type="PANTHER" id="PTHR22683">
    <property type="entry name" value="SPORULATION PROTEIN RELATED"/>
    <property type="match status" value="1"/>
</dbReference>
<dbReference type="Pfam" id="PF17854">
    <property type="entry name" value="FtsK_alpha"/>
    <property type="match status" value="1"/>
</dbReference>
<keyword evidence="4" id="KW-0132">Cell division</keyword>
<keyword evidence="8 14" id="KW-0067">ATP-binding</keyword>
<dbReference type="InterPro" id="IPR050206">
    <property type="entry name" value="FtsK/SpoIIIE/SftA"/>
</dbReference>
<evidence type="ECO:0000256" key="5">
    <source>
        <dbReference type="ARBA" id="ARBA00022692"/>
    </source>
</evidence>
<dbReference type="SUPFAM" id="SSF46785">
    <property type="entry name" value="Winged helix' DNA-binding domain"/>
    <property type="match status" value="1"/>
</dbReference>
<evidence type="ECO:0000256" key="10">
    <source>
        <dbReference type="ARBA" id="ARBA00023125"/>
    </source>
</evidence>
<keyword evidence="3" id="KW-1003">Cell membrane</keyword>
<feature type="binding site" evidence="14">
    <location>
        <begin position="535"/>
        <end position="542"/>
    </location>
    <ligand>
        <name>ATP</name>
        <dbReference type="ChEBI" id="CHEBI:30616"/>
    </ligand>
</feature>
<dbReference type="InterPro" id="IPR025199">
    <property type="entry name" value="FtsK_4TM"/>
</dbReference>
<dbReference type="Pfam" id="PF09397">
    <property type="entry name" value="FtsK_gamma"/>
    <property type="match status" value="1"/>
</dbReference>
<dbReference type="Gene3D" id="3.40.50.300">
    <property type="entry name" value="P-loop containing nucleotide triphosphate hydrolases"/>
    <property type="match status" value="1"/>
</dbReference>
<dbReference type="SUPFAM" id="SSF52540">
    <property type="entry name" value="P-loop containing nucleoside triphosphate hydrolases"/>
    <property type="match status" value="1"/>
</dbReference>
<comment type="similarity">
    <text evidence="2">Belongs to the FtsK/SpoIIIE/SftA family.</text>
</comment>
<keyword evidence="12" id="KW-0131">Cell cycle</keyword>
<evidence type="ECO:0000259" key="17">
    <source>
        <dbReference type="PROSITE" id="PS50901"/>
    </source>
</evidence>
<dbReference type="Gene3D" id="3.30.980.40">
    <property type="match status" value="1"/>
</dbReference>
<dbReference type="Gene3D" id="1.10.10.10">
    <property type="entry name" value="Winged helix-like DNA-binding domain superfamily/Winged helix DNA-binding domain"/>
    <property type="match status" value="1"/>
</dbReference>
<protein>
    <submittedName>
        <fullName evidence="18">DNA translocase FtsK</fullName>
    </submittedName>
</protein>
<reference evidence="19" key="1">
    <citation type="journal article" date="2019" name="Int. J. Syst. Evol. Microbiol.">
        <title>The Global Catalogue of Microorganisms (GCM) 10K type strain sequencing project: providing services to taxonomists for standard genome sequencing and annotation.</title>
        <authorList>
            <consortium name="The Broad Institute Genomics Platform"/>
            <consortium name="The Broad Institute Genome Sequencing Center for Infectious Disease"/>
            <person name="Wu L."/>
            <person name="Ma J."/>
        </authorList>
    </citation>
    <scope>NUCLEOTIDE SEQUENCE [LARGE SCALE GENOMIC DNA]</scope>
    <source>
        <strain evidence="19">NBRC 108725</strain>
    </source>
</reference>
<evidence type="ECO:0000256" key="6">
    <source>
        <dbReference type="ARBA" id="ARBA00022741"/>
    </source>
</evidence>
<feature type="region of interest" description="Disordered" evidence="15">
    <location>
        <begin position="888"/>
        <end position="933"/>
    </location>
</feature>
<evidence type="ECO:0000256" key="15">
    <source>
        <dbReference type="SAM" id="MobiDB-lite"/>
    </source>
</evidence>
<gene>
    <name evidence="18" type="ORF">GCM10025866_35020</name>
</gene>